<reference evidence="2" key="1">
    <citation type="submission" date="2022-03" db="EMBL/GenBank/DDBJ databases">
        <authorList>
            <person name="Legras J.-L."/>
            <person name="Devillers H."/>
            <person name="Grondin C."/>
        </authorList>
    </citation>
    <scope>NUCLEOTIDE SEQUENCE</scope>
    <source>
        <strain evidence="2">CLIB 1423</strain>
    </source>
</reference>
<feature type="compositionally biased region" description="Basic and acidic residues" evidence="1">
    <location>
        <begin position="130"/>
        <end position="141"/>
    </location>
</feature>
<dbReference type="PANTHER" id="PTHR28218:SF1">
    <property type="entry name" value="VPS4-ASSOCIATED PROTEIN 1"/>
    <property type="match status" value="1"/>
</dbReference>
<dbReference type="OrthoDB" id="2158714at2759"/>
<keyword evidence="3" id="KW-1185">Reference proteome</keyword>
<dbReference type="AlphaFoldDB" id="A0A9P0QRM8"/>
<feature type="region of interest" description="Disordered" evidence="1">
    <location>
        <begin position="176"/>
        <end position="198"/>
    </location>
</feature>
<dbReference type="GO" id="GO:0007034">
    <property type="term" value="P:vacuolar transport"/>
    <property type="evidence" value="ECO:0007669"/>
    <property type="project" value="TreeGrafter"/>
</dbReference>
<name>A0A9P0QRM8_9ASCO</name>
<sequence>MSAPPFVNPYNLRTVAESDAKSCYVCYKPSNKVLISDNKVDFFYICPSHLKDPSFATPIHSDDYQDLVKQKANLVIKIAEIEAELKNLGYNWDFVSKIPGFSKKAEKPGEGEAKSESELPKIPTKTSKSLNEDLTKAKSSMDEMSESISKFSFKQYNLDKDIYRNRVRAYLQVKANQKRQQELQKPGFFPSAPTHDIQ</sequence>
<dbReference type="Pfam" id="PF08432">
    <property type="entry name" value="Vfa1"/>
    <property type="match status" value="1"/>
</dbReference>
<feature type="compositionally biased region" description="Basic and acidic residues" evidence="1">
    <location>
        <begin position="103"/>
        <end position="119"/>
    </location>
</feature>
<evidence type="ECO:0000313" key="3">
    <source>
        <dbReference type="Proteomes" id="UP000837801"/>
    </source>
</evidence>
<comment type="caution">
    <text evidence="2">The sequence shown here is derived from an EMBL/GenBank/DDBJ whole genome shotgun (WGS) entry which is preliminary data.</text>
</comment>
<protein>
    <submittedName>
        <fullName evidence="2">VPS4-associated protein 1</fullName>
    </submittedName>
</protein>
<dbReference type="GO" id="GO:0005768">
    <property type="term" value="C:endosome"/>
    <property type="evidence" value="ECO:0007669"/>
    <property type="project" value="TreeGrafter"/>
</dbReference>
<gene>
    <name evidence="2" type="ORF">CLIB1423_11S04808</name>
</gene>
<proteinExistence type="predicted"/>
<dbReference type="Proteomes" id="UP000837801">
    <property type="component" value="Unassembled WGS sequence"/>
</dbReference>
<organism evidence="2 3">
    <name type="scientific">[Candida] railenensis</name>
    <dbReference type="NCBI Taxonomy" id="45579"/>
    <lineage>
        <taxon>Eukaryota</taxon>
        <taxon>Fungi</taxon>
        <taxon>Dikarya</taxon>
        <taxon>Ascomycota</taxon>
        <taxon>Saccharomycotina</taxon>
        <taxon>Pichiomycetes</taxon>
        <taxon>Debaryomycetaceae</taxon>
        <taxon>Kurtzmaniella</taxon>
    </lineage>
</organism>
<dbReference type="InterPro" id="IPR013640">
    <property type="entry name" value="Vfa1"/>
</dbReference>
<evidence type="ECO:0000256" key="1">
    <source>
        <dbReference type="SAM" id="MobiDB-lite"/>
    </source>
</evidence>
<dbReference type="PANTHER" id="PTHR28218">
    <property type="entry name" value="VPS4-ASSOCIATED PROTEIN 1"/>
    <property type="match status" value="1"/>
</dbReference>
<accession>A0A9P0QRM8</accession>
<feature type="region of interest" description="Disordered" evidence="1">
    <location>
        <begin position="102"/>
        <end position="143"/>
    </location>
</feature>
<evidence type="ECO:0000313" key="2">
    <source>
        <dbReference type="EMBL" id="CAH2353659.1"/>
    </source>
</evidence>
<dbReference type="EMBL" id="CAKXYY010000011">
    <property type="protein sequence ID" value="CAH2353659.1"/>
    <property type="molecule type" value="Genomic_DNA"/>
</dbReference>